<dbReference type="Proteomes" id="UP000076632">
    <property type="component" value="Unassembled WGS sequence"/>
</dbReference>
<reference evidence="2 3" key="1">
    <citation type="journal article" date="2016" name="Fungal Biol.">
        <title>The genome of Xylona heveae provides a window into fungal endophytism.</title>
        <authorList>
            <person name="Gazis R."/>
            <person name="Kuo A."/>
            <person name="Riley R."/>
            <person name="LaButti K."/>
            <person name="Lipzen A."/>
            <person name="Lin J."/>
            <person name="Amirebrahimi M."/>
            <person name="Hesse C.N."/>
            <person name="Spatafora J.W."/>
            <person name="Henrissat B."/>
            <person name="Hainaut M."/>
            <person name="Grigoriev I.V."/>
            <person name="Hibbett D.S."/>
        </authorList>
    </citation>
    <scope>NUCLEOTIDE SEQUENCE [LARGE SCALE GENOMIC DNA]</scope>
    <source>
        <strain evidence="2 3">TC161</strain>
    </source>
</reference>
<dbReference type="InParanoid" id="A0A165HKU1"/>
<feature type="region of interest" description="Disordered" evidence="1">
    <location>
        <begin position="224"/>
        <end position="248"/>
    </location>
</feature>
<accession>A0A165HKU1</accession>
<organism evidence="2 3">
    <name type="scientific">Xylona heveae (strain CBS 132557 / TC161)</name>
    <dbReference type="NCBI Taxonomy" id="1328760"/>
    <lineage>
        <taxon>Eukaryota</taxon>
        <taxon>Fungi</taxon>
        <taxon>Dikarya</taxon>
        <taxon>Ascomycota</taxon>
        <taxon>Pezizomycotina</taxon>
        <taxon>Xylonomycetes</taxon>
        <taxon>Xylonales</taxon>
        <taxon>Xylonaceae</taxon>
        <taxon>Xylona</taxon>
    </lineage>
</organism>
<protein>
    <submittedName>
        <fullName evidence="2">Uncharacterized protein</fullName>
    </submittedName>
</protein>
<gene>
    <name evidence="2" type="ORF">L228DRAFT_122023</name>
</gene>
<dbReference type="OrthoDB" id="1744869at2759"/>
<keyword evidence="3" id="KW-1185">Reference proteome</keyword>
<proteinExistence type="predicted"/>
<name>A0A165HKU1_XYLHT</name>
<evidence type="ECO:0000313" key="3">
    <source>
        <dbReference type="Proteomes" id="UP000076632"/>
    </source>
</evidence>
<sequence>MSAVCHAAVAVVDRLPGSSTHVMHASKSGLDPAAYEGISVYFNETNSEDIEDIKQYHQRGRSLDSSHSASISFTFKDEDVPAPGSRSVISRAIQVPLANTLFQTGNQSTLSTSKWVLQPGSSGFSCLEKSEPASLAINLPGQSTTAELAKTTYNVPIFAVTPPRELGAAMGNIIRQLIFDKSVPASEELERALTEYFASQKLPQQALSVWALVIPRAVFSQLKEGQGPETSSDTIFQPAEPFKTGSDSWEPLQSSIIGTYIEAGAHMHRVLSGGGGWGQKRGLLSLDPHVSYNPEEEHSWSGQIEERFSEPKELAGVASPGDFIQFFVSPTNLSTPLPANDPGDNSNLAGDSLQRHVVSSSLVFGTTFSAIDETPTTWTSEASQSGQSDLIVSPHFGALSQQGISLKIERVSTSVPRSESRVVCQTKLDVPCMRLNRVTYNRKGP</sequence>
<evidence type="ECO:0000256" key="1">
    <source>
        <dbReference type="SAM" id="MobiDB-lite"/>
    </source>
</evidence>
<evidence type="ECO:0000313" key="2">
    <source>
        <dbReference type="EMBL" id="KZF23664.1"/>
    </source>
</evidence>
<dbReference type="AlphaFoldDB" id="A0A165HKU1"/>
<dbReference type="GeneID" id="28894139"/>
<dbReference type="OMA" id="VWAMVTP"/>
<dbReference type="RefSeq" id="XP_018189219.1">
    <property type="nucleotide sequence ID" value="XM_018329002.1"/>
</dbReference>
<dbReference type="STRING" id="1328760.A0A165HKU1"/>
<dbReference type="EMBL" id="KV407457">
    <property type="protein sequence ID" value="KZF23664.1"/>
    <property type="molecule type" value="Genomic_DNA"/>
</dbReference>